<dbReference type="Pfam" id="PF12142">
    <property type="entry name" value="PPO1_DWL"/>
    <property type="match status" value="1"/>
</dbReference>
<comment type="caution">
    <text evidence="9">The sequence shown here is derived from an EMBL/GenBank/DDBJ whole genome shotgun (WGS) entry which is preliminary data.</text>
</comment>
<dbReference type="Pfam" id="PF00264">
    <property type="entry name" value="Tyrosinase"/>
    <property type="match status" value="2"/>
</dbReference>
<gene>
    <name evidence="9" type="ORF">LZD57_08945</name>
</gene>
<dbReference type="PANTHER" id="PTHR11474:SF76">
    <property type="entry name" value="SHKT DOMAIN-CONTAINING PROTEIN"/>
    <property type="match status" value="1"/>
</dbReference>
<keyword evidence="6" id="KW-0732">Signal</keyword>
<evidence type="ECO:0000256" key="6">
    <source>
        <dbReference type="SAM" id="SignalP"/>
    </source>
</evidence>
<dbReference type="GO" id="GO:0004097">
    <property type="term" value="F:catechol oxidase activity"/>
    <property type="evidence" value="ECO:0007669"/>
    <property type="project" value="InterPro"/>
</dbReference>
<dbReference type="InterPro" id="IPR002227">
    <property type="entry name" value="Tyrosinase_Cu-bd"/>
</dbReference>
<feature type="domain" description="Tyrosinase copper-binding" evidence="7">
    <location>
        <begin position="128"/>
        <end position="145"/>
    </location>
</feature>
<dbReference type="PRINTS" id="PR00092">
    <property type="entry name" value="TYROSINASE"/>
</dbReference>
<evidence type="ECO:0000313" key="10">
    <source>
        <dbReference type="Proteomes" id="UP001139035"/>
    </source>
</evidence>
<dbReference type="SUPFAM" id="SSF48056">
    <property type="entry name" value="Di-copper centre-containing domain"/>
    <property type="match status" value="1"/>
</dbReference>
<reference evidence="9" key="1">
    <citation type="submission" date="2022-01" db="EMBL/GenBank/DDBJ databases">
        <title>Jiella avicenniae sp. nov., a novel endophytic bacterium isolated from bark of Avicennia marina.</title>
        <authorList>
            <person name="Tuo L."/>
        </authorList>
    </citation>
    <scope>NUCLEOTIDE SEQUENCE</scope>
    <source>
        <strain evidence="9">CBK1P-4</strain>
    </source>
</reference>
<keyword evidence="5" id="KW-0186">Copper</keyword>
<evidence type="ECO:0000313" key="9">
    <source>
        <dbReference type="EMBL" id="MCE7028113.1"/>
    </source>
</evidence>
<dbReference type="Proteomes" id="UP001139035">
    <property type="component" value="Unassembled WGS sequence"/>
</dbReference>
<protein>
    <submittedName>
        <fullName evidence="9">Tyrosinase family protein</fullName>
    </submittedName>
</protein>
<dbReference type="InterPro" id="IPR022739">
    <property type="entry name" value="Polyphenol_oxidase_cen"/>
</dbReference>
<dbReference type="RefSeq" id="WP_233719262.1">
    <property type="nucleotide sequence ID" value="NZ_JAJUWU010000007.1"/>
</dbReference>
<name>A0A9X1P2F6_9HYPH</name>
<dbReference type="PANTHER" id="PTHR11474">
    <property type="entry name" value="TYROSINASE FAMILY MEMBER"/>
    <property type="match status" value="1"/>
</dbReference>
<dbReference type="InterPro" id="IPR050316">
    <property type="entry name" value="Tyrosinase/Hemocyanin"/>
</dbReference>
<evidence type="ECO:0000259" key="8">
    <source>
        <dbReference type="PROSITE" id="PS00498"/>
    </source>
</evidence>
<feature type="signal peptide" evidence="6">
    <location>
        <begin position="1"/>
        <end position="22"/>
    </location>
</feature>
<evidence type="ECO:0000256" key="1">
    <source>
        <dbReference type="ARBA" id="ARBA00001973"/>
    </source>
</evidence>
<dbReference type="PROSITE" id="PS00497">
    <property type="entry name" value="TYROSINASE_1"/>
    <property type="match status" value="1"/>
</dbReference>
<comment type="cofactor">
    <cofactor evidence="1">
        <name>Cu(2+)</name>
        <dbReference type="ChEBI" id="CHEBI:29036"/>
    </cofactor>
</comment>
<keyword evidence="10" id="KW-1185">Reference proteome</keyword>
<dbReference type="GO" id="GO:0046872">
    <property type="term" value="F:metal ion binding"/>
    <property type="evidence" value="ECO:0007669"/>
    <property type="project" value="UniProtKB-KW"/>
</dbReference>
<dbReference type="EMBL" id="JAJUWU010000007">
    <property type="protein sequence ID" value="MCE7028113.1"/>
    <property type="molecule type" value="Genomic_DNA"/>
</dbReference>
<organism evidence="9 10">
    <name type="scientific">Jiella avicenniae</name>
    <dbReference type="NCBI Taxonomy" id="2907202"/>
    <lineage>
        <taxon>Bacteria</taxon>
        <taxon>Pseudomonadati</taxon>
        <taxon>Pseudomonadota</taxon>
        <taxon>Alphaproteobacteria</taxon>
        <taxon>Hyphomicrobiales</taxon>
        <taxon>Aurantimonadaceae</taxon>
        <taxon>Jiella</taxon>
    </lineage>
</organism>
<evidence type="ECO:0000256" key="5">
    <source>
        <dbReference type="ARBA" id="ARBA00023008"/>
    </source>
</evidence>
<dbReference type="InterPro" id="IPR008922">
    <property type="entry name" value="Di-copper_centre_dom_sf"/>
</dbReference>
<dbReference type="PROSITE" id="PS00498">
    <property type="entry name" value="TYROSINASE_2"/>
    <property type="match status" value="1"/>
</dbReference>
<sequence length="583" mass="61732">MVRKKAVVALVLLAASSGPALSQTHVRESLTTFLQDDEKIASLLKGVAVMKSRDDAPKDSAEYRTSWEYWAAIHGYAGPETRTIESFKELLAQRAPDVAPFLSSFFTGLADNTPPDALAEEVWATCQHGTDQFLAWHRMYLYFFERVLRAASGDETFALPYWDYTNPGSPGDEPWRMPALFVVSQLQGETGPVPNPLFEPRRTAGFGSTVELDTAQTDIDPILALDDFLDFQSTLDGTVHGYVHCATGNGCLAPRMGIVPFAGADPIFWHHHSNVDRIWSCWLDRHGADTLSPADSDWMKTTFAFVDETGARVEMAVSELFDPKGRIDYRYDAVDAAACFRDPPQVLVAAAGSRNAAGSGAGSAAAAEPAASPRVLARDIRLVERSTVVPMAAAGAANPAAAGEARAVGPRRTVLRLNDVQAEGQPGATIAVELVSAADGRRARVGTIAFFALESHEGGHAHGGMSRSYAFELTGALGDLGVSSPTDVTVVLRAESFLPTVVAAGPATPPAAAAVDADAVAAALGDLDAEAFGRLRTEAEGAALDSVAAAGAPPPGTEAVTAADDLFRSANITVREIVLDVRE</sequence>
<dbReference type="AlphaFoldDB" id="A0A9X1P2F6"/>
<keyword evidence="4" id="KW-0560">Oxidoreductase</keyword>
<feature type="chain" id="PRO_5040886154" evidence="6">
    <location>
        <begin position="23"/>
        <end position="583"/>
    </location>
</feature>
<keyword evidence="3" id="KW-0479">Metal-binding</keyword>
<evidence type="ECO:0000256" key="3">
    <source>
        <dbReference type="ARBA" id="ARBA00022723"/>
    </source>
</evidence>
<dbReference type="Gene3D" id="1.10.1280.10">
    <property type="entry name" value="Di-copper center containing domain from catechol oxidase"/>
    <property type="match status" value="2"/>
</dbReference>
<evidence type="ECO:0000256" key="2">
    <source>
        <dbReference type="ARBA" id="ARBA00009928"/>
    </source>
</evidence>
<proteinExistence type="inferred from homology"/>
<comment type="similarity">
    <text evidence="2">Belongs to the tyrosinase family.</text>
</comment>
<evidence type="ECO:0000256" key="4">
    <source>
        <dbReference type="ARBA" id="ARBA00023002"/>
    </source>
</evidence>
<feature type="domain" description="Tyrosinase copper-binding" evidence="8">
    <location>
        <begin position="265"/>
        <end position="276"/>
    </location>
</feature>
<evidence type="ECO:0000259" key="7">
    <source>
        <dbReference type="PROSITE" id="PS00497"/>
    </source>
</evidence>
<accession>A0A9X1P2F6</accession>